<evidence type="ECO:0000313" key="8">
    <source>
        <dbReference type="EnsemblMetazoa" id="G30405.1:cds"/>
    </source>
</evidence>
<dbReference type="InterPro" id="IPR036770">
    <property type="entry name" value="Ankyrin_rpt-contain_sf"/>
</dbReference>
<dbReference type="InterPro" id="IPR002110">
    <property type="entry name" value="Ankyrin_rpt"/>
</dbReference>
<dbReference type="SUPFAM" id="SSF48403">
    <property type="entry name" value="Ankyrin repeat"/>
    <property type="match status" value="1"/>
</dbReference>
<dbReference type="PROSITE" id="PS50297">
    <property type="entry name" value="ANK_REP_REGION"/>
    <property type="match status" value="1"/>
</dbReference>
<evidence type="ECO:0000259" key="7">
    <source>
        <dbReference type="Pfam" id="PF16095"/>
    </source>
</evidence>
<keyword evidence="5" id="KW-0812">Transmembrane</keyword>
<sequence length="1276" mass="147572">MGSSLLHVILVIVLFELSTENPIYSYRFEVYPVERCPKNISEFETAASRRNCTKGTRYLCAPDKYLSNLIEFCTDVPRSLYGDGNCVRLEGTGGLNHYNCVDTFISGCPTSSYTDDNIYKYPACLDINTDLKCFVAEKDCLERTSSTAPSSTERYFNETKREGSRNKLTNGSNNAALIGILVGLLGVVISILWILFYKKRRKKKEILLDEKKIREFLGKGDLTIRQVRCIILGCAGAGKTTLLKRLQNVPYKELKKIESTEIVDVHVNSFEVLEDKETIKRVESKNELPTIIFSKDMLDINSKRIHIEQTPVNENDYTEDGESSEDEHSMSENDAILENKDSSSDKSSDKSARARRKQKMSSNAKRKLDLSENNDEENVESEHDEDTNQSIRLIHFSTSEQGKDTNQREDIGNIVLPQCSYDKTSQKGNTDSFQSLSQVSLQGNDKYIGSEGRIENENIEDYVNAKLLTSPETSEEYTTEKHHDGAAKEIETKTDCDDQDDDEKYALLKIMDAVKHLSSKSDLRPRITFLDFAGQSVYYAFHQIYLSPKTCYILVVDMSKRFDEQVHKLDSNEKGCSRFESWTYQDSYNFWLTSIDSFSDTRTPVILVGTHAENKSLEECRKFFREFFAKYDQHPHLRRHLHEDRRYAIGFPKKGSKLEDLVQIKTCIARLVQDPEYSEKHIRPVWAIFEQILQREKTRRIISRDTLSNYNKRLSKEFRMNDSEITEMLLFLHRVGNLLYFDECSLKEIIILDIQWLVDAFKCIVTYKVKIATTDIQRSHFQNTGEIEDQELREIWENQGEKGKTYLSHKAEILSCMEQLGLLATYGAEKYYIPSMNKRNFENDDSAYITSSILCFQFDKNQQSPLDLFYGVILKCLKIPEWSILQARDQNCFYENVACFSFRQYIVVVCLCKFQIQVQVRIPGKTGSIATEILGDVQRSVEEKIGDYKKYWYEIGYKCQNGMLNAEDDNSFIAKEKFPVSNVICEKCTFKEKHYVDNKICWIPTKEETIKDIFPNFDANKEETDEGLASMNHILQACADGNIEDFKFHLKKEISPRRHLLMKSDRNGWNVLHRAAKWGKTKIFSTLISENFDLCRKTHDQMTVLHIASKYGNYDICDNILKNEDFKEYLNEKSSQGKNACHYAAESGSVDIIRRLVEKGIDARAVTNDEQNIFHIACIYNRLEMCEFVSKNFHELMFSKSKEGWNATLHAARNGNLETLSYNYLYNFSICNVLEQDFPIFFRFAKILALCVTKVCQENLLKCNLYCFFSSLLRLA</sequence>
<dbReference type="InterPro" id="IPR027417">
    <property type="entry name" value="P-loop_NTPase"/>
</dbReference>
<evidence type="ECO:0000256" key="3">
    <source>
        <dbReference type="PROSITE-ProRule" id="PRU00023"/>
    </source>
</evidence>
<accession>A0A8W8M049</accession>
<protein>
    <recommendedName>
        <fullName evidence="7">COR domain-containing protein</fullName>
    </recommendedName>
</protein>
<dbReference type="InterPro" id="IPR032171">
    <property type="entry name" value="COR-A"/>
</dbReference>
<organism evidence="8 9">
    <name type="scientific">Magallana gigas</name>
    <name type="common">Pacific oyster</name>
    <name type="synonym">Crassostrea gigas</name>
    <dbReference type="NCBI Taxonomy" id="29159"/>
    <lineage>
        <taxon>Eukaryota</taxon>
        <taxon>Metazoa</taxon>
        <taxon>Spiralia</taxon>
        <taxon>Lophotrochozoa</taxon>
        <taxon>Mollusca</taxon>
        <taxon>Bivalvia</taxon>
        <taxon>Autobranchia</taxon>
        <taxon>Pteriomorphia</taxon>
        <taxon>Ostreida</taxon>
        <taxon>Ostreoidea</taxon>
        <taxon>Ostreidae</taxon>
        <taxon>Magallana</taxon>
    </lineage>
</organism>
<keyword evidence="5" id="KW-1133">Transmembrane helix</keyword>
<keyword evidence="1" id="KW-0677">Repeat</keyword>
<feature type="compositionally biased region" description="Acidic residues" evidence="4">
    <location>
        <begin position="372"/>
        <end position="387"/>
    </location>
</feature>
<reference evidence="8" key="1">
    <citation type="submission" date="2022-08" db="UniProtKB">
        <authorList>
            <consortium name="EnsemblMetazoa"/>
        </authorList>
    </citation>
    <scope>IDENTIFICATION</scope>
    <source>
        <strain evidence="8">05x7-T-G4-1.051#20</strain>
    </source>
</reference>
<dbReference type="Pfam" id="PF16095">
    <property type="entry name" value="COR-A"/>
    <property type="match status" value="1"/>
</dbReference>
<feature type="compositionally biased region" description="Acidic residues" evidence="4">
    <location>
        <begin position="316"/>
        <end position="325"/>
    </location>
</feature>
<evidence type="ECO:0000256" key="5">
    <source>
        <dbReference type="SAM" id="Phobius"/>
    </source>
</evidence>
<dbReference type="SMART" id="SM00248">
    <property type="entry name" value="ANK"/>
    <property type="match status" value="5"/>
</dbReference>
<feature type="transmembrane region" description="Helical" evidence="5">
    <location>
        <begin position="175"/>
        <end position="197"/>
    </location>
</feature>
<name>A0A8W8M049_MAGGI</name>
<evidence type="ECO:0000256" key="1">
    <source>
        <dbReference type="ARBA" id="ARBA00022737"/>
    </source>
</evidence>
<evidence type="ECO:0000256" key="6">
    <source>
        <dbReference type="SAM" id="SignalP"/>
    </source>
</evidence>
<dbReference type="Proteomes" id="UP000005408">
    <property type="component" value="Unassembled WGS sequence"/>
</dbReference>
<evidence type="ECO:0000256" key="4">
    <source>
        <dbReference type="SAM" id="MobiDB-lite"/>
    </source>
</evidence>
<feature type="domain" description="COR" evidence="7">
    <location>
        <begin position="693"/>
        <end position="826"/>
    </location>
</feature>
<dbReference type="AlphaFoldDB" id="A0A8W8M049"/>
<dbReference type="Gene3D" id="3.40.50.300">
    <property type="entry name" value="P-loop containing nucleotide triphosphate hydrolases"/>
    <property type="match status" value="1"/>
</dbReference>
<dbReference type="Pfam" id="PF12796">
    <property type="entry name" value="Ank_2"/>
    <property type="match status" value="1"/>
</dbReference>
<keyword evidence="5" id="KW-0472">Membrane</keyword>
<feature type="region of interest" description="Disordered" evidence="4">
    <location>
        <begin position="306"/>
        <end position="391"/>
    </location>
</feature>
<feature type="signal peptide" evidence="6">
    <location>
        <begin position="1"/>
        <end position="25"/>
    </location>
</feature>
<dbReference type="SUPFAM" id="SSF52540">
    <property type="entry name" value="P-loop containing nucleoside triphosphate hydrolases"/>
    <property type="match status" value="1"/>
</dbReference>
<dbReference type="PROSITE" id="PS50088">
    <property type="entry name" value="ANK_REPEAT"/>
    <property type="match status" value="1"/>
</dbReference>
<dbReference type="PANTHER" id="PTHR24126">
    <property type="entry name" value="ANKYRIN REPEAT, PH AND SEC7 DOMAIN CONTAINING PROTEIN SECG-RELATED"/>
    <property type="match status" value="1"/>
</dbReference>
<proteinExistence type="predicted"/>
<dbReference type="EnsemblMetazoa" id="G30405.1">
    <property type="protein sequence ID" value="G30405.1:cds"/>
    <property type="gene ID" value="G30405"/>
</dbReference>
<dbReference type="InterPro" id="IPR036388">
    <property type="entry name" value="WH-like_DNA-bd_sf"/>
</dbReference>
<feature type="chain" id="PRO_5036461994" description="COR domain-containing protein" evidence="6">
    <location>
        <begin position="26"/>
        <end position="1276"/>
    </location>
</feature>
<evidence type="ECO:0000313" key="9">
    <source>
        <dbReference type="Proteomes" id="UP000005408"/>
    </source>
</evidence>
<keyword evidence="9" id="KW-1185">Reference proteome</keyword>
<dbReference type="PANTHER" id="PTHR24126:SF14">
    <property type="entry name" value="ANK_REP_REGION DOMAIN-CONTAINING PROTEIN"/>
    <property type="match status" value="1"/>
</dbReference>
<feature type="compositionally biased region" description="Basic and acidic residues" evidence="4">
    <location>
        <begin position="326"/>
        <end position="352"/>
    </location>
</feature>
<keyword evidence="2 3" id="KW-0040">ANK repeat</keyword>
<feature type="repeat" description="ANK" evidence="3">
    <location>
        <begin position="1136"/>
        <end position="1168"/>
    </location>
</feature>
<dbReference type="Gene3D" id="1.10.10.10">
    <property type="entry name" value="Winged helix-like DNA-binding domain superfamily/Winged helix DNA-binding domain"/>
    <property type="match status" value="1"/>
</dbReference>
<evidence type="ECO:0000256" key="2">
    <source>
        <dbReference type="ARBA" id="ARBA00023043"/>
    </source>
</evidence>
<keyword evidence="6" id="KW-0732">Signal</keyword>
<dbReference type="Gene3D" id="1.25.40.20">
    <property type="entry name" value="Ankyrin repeat-containing domain"/>
    <property type="match status" value="1"/>
</dbReference>